<keyword evidence="2" id="KW-0732">Signal</keyword>
<comment type="caution">
    <text evidence="3">The sequence shown here is derived from an EMBL/GenBank/DDBJ whole genome shotgun (WGS) entry which is preliminary data.</text>
</comment>
<evidence type="ECO:0000256" key="1">
    <source>
        <dbReference type="SAM" id="MobiDB-lite"/>
    </source>
</evidence>
<dbReference type="RefSeq" id="WP_114382366.1">
    <property type="nucleotide sequence ID" value="NZ_QPJD01000015.1"/>
</dbReference>
<keyword evidence="4" id="KW-1185">Reference proteome</keyword>
<dbReference type="AlphaFoldDB" id="A0A368VRQ1"/>
<feature type="signal peptide" evidence="2">
    <location>
        <begin position="1"/>
        <end position="26"/>
    </location>
</feature>
<feature type="chain" id="PRO_5039587423" evidence="2">
    <location>
        <begin position="27"/>
        <end position="215"/>
    </location>
</feature>
<dbReference type="InterPro" id="IPR025453">
    <property type="entry name" value="DUF4309"/>
</dbReference>
<protein>
    <submittedName>
        <fullName evidence="3">Uncharacterized protein DUF4309</fullName>
    </submittedName>
</protein>
<evidence type="ECO:0000313" key="3">
    <source>
        <dbReference type="EMBL" id="RCW42636.1"/>
    </source>
</evidence>
<dbReference type="Pfam" id="PF14172">
    <property type="entry name" value="DUF4309"/>
    <property type="match status" value="1"/>
</dbReference>
<dbReference type="PROSITE" id="PS51257">
    <property type="entry name" value="PROKAR_LIPOPROTEIN"/>
    <property type="match status" value="1"/>
</dbReference>
<accession>A0A368VRQ1</accession>
<organism evidence="3 4">
    <name type="scientific">Paenibacillus prosopidis</name>
    <dbReference type="NCBI Taxonomy" id="630520"/>
    <lineage>
        <taxon>Bacteria</taxon>
        <taxon>Bacillati</taxon>
        <taxon>Bacillota</taxon>
        <taxon>Bacilli</taxon>
        <taxon>Bacillales</taxon>
        <taxon>Paenibacillaceae</taxon>
        <taxon>Paenibacillus</taxon>
    </lineage>
</organism>
<evidence type="ECO:0000256" key="2">
    <source>
        <dbReference type="SAM" id="SignalP"/>
    </source>
</evidence>
<gene>
    <name evidence="3" type="ORF">DFP97_11568</name>
</gene>
<feature type="compositionally biased region" description="Polar residues" evidence="1">
    <location>
        <begin position="41"/>
        <end position="61"/>
    </location>
</feature>
<name>A0A368VRQ1_9BACL</name>
<dbReference type="Proteomes" id="UP000252415">
    <property type="component" value="Unassembled WGS sequence"/>
</dbReference>
<evidence type="ECO:0000313" key="4">
    <source>
        <dbReference type="Proteomes" id="UP000252415"/>
    </source>
</evidence>
<proteinExistence type="predicted"/>
<dbReference type="OrthoDB" id="9790935at2"/>
<reference evidence="3 4" key="1">
    <citation type="submission" date="2018-07" db="EMBL/GenBank/DDBJ databases">
        <title>Genomic Encyclopedia of Type Strains, Phase III (KMG-III): the genomes of soil and plant-associated and newly described type strains.</title>
        <authorList>
            <person name="Whitman W."/>
        </authorList>
    </citation>
    <scope>NUCLEOTIDE SEQUENCE [LARGE SCALE GENOMIC DNA]</scope>
    <source>
        <strain evidence="3 4">CECT 7506</strain>
    </source>
</reference>
<sequence>MNQTARFKQFAIGISFAIAISLSSCSNSDANMNQTPPPATASPSVQPSTEPRTEPSDTNDGNIEEELTGGSEAAVTIGSLVELAKEGKVPNCEYAAHSALYDEIEKAWGKADSNNTSGKGIYAEYKDKGITFGYNKGMIVFDVRSYAKKLQSLTLTDIEAALGKADKTTVNGSDDIYTYQVNEQYQLKFIISETTGKVDHISVYSPEDTKNNMAG</sequence>
<dbReference type="EMBL" id="QPJD01000015">
    <property type="protein sequence ID" value="RCW42636.1"/>
    <property type="molecule type" value="Genomic_DNA"/>
</dbReference>
<feature type="region of interest" description="Disordered" evidence="1">
    <location>
        <begin position="28"/>
        <end position="69"/>
    </location>
</feature>